<name>A0A7J7JXW4_BUGNE</name>
<dbReference type="InterPro" id="IPR016163">
    <property type="entry name" value="Ald_DH_C"/>
</dbReference>
<dbReference type="PANTHER" id="PTHR11699">
    <property type="entry name" value="ALDEHYDE DEHYDROGENASE-RELATED"/>
    <property type="match status" value="1"/>
</dbReference>
<dbReference type="Gene3D" id="3.40.309.10">
    <property type="entry name" value="Aldehyde Dehydrogenase, Chain A, domain 2"/>
    <property type="match status" value="1"/>
</dbReference>
<dbReference type="AlphaFoldDB" id="A0A7J7JXW4"/>
<dbReference type="OrthoDB" id="310895at2759"/>
<dbReference type="InterPro" id="IPR029510">
    <property type="entry name" value="Ald_DH_CS_GLU"/>
</dbReference>
<evidence type="ECO:0000256" key="4">
    <source>
        <dbReference type="RuleBase" id="RU003345"/>
    </source>
</evidence>
<dbReference type="PROSITE" id="PS00687">
    <property type="entry name" value="ALDEHYDE_DEHYDR_GLU"/>
    <property type="match status" value="1"/>
</dbReference>
<evidence type="ECO:0000313" key="7">
    <source>
        <dbReference type="Proteomes" id="UP000593567"/>
    </source>
</evidence>
<dbReference type="GO" id="GO:0016620">
    <property type="term" value="F:oxidoreductase activity, acting on the aldehyde or oxo group of donors, NAD or NADP as acceptor"/>
    <property type="evidence" value="ECO:0007669"/>
    <property type="project" value="InterPro"/>
</dbReference>
<comment type="caution">
    <text evidence="6">The sequence shown here is derived from an EMBL/GenBank/DDBJ whole genome shotgun (WGS) entry which is preliminary data.</text>
</comment>
<comment type="similarity">
    <text evidence="1 4">Belongs to the aldehyde dehydrogenase family.</text>
</comment>
<keyword evidence="2 4" id="KW-0560">Oxidoreductase</keyword>
<evidence type="ECO:0000313" key="6">
    <source>
        <dbReference type="EMBL" id="KAF6031240.1"/>
    </source>
</evidence>
<dbReference type="InterPro" id="IPR016161">
    <property type="entry name" value="Ald_DH/histidinol_DH"/>
</dbReference>
<reference evidence="6" key="1">
    <citation type="submission" date="2020-06" db="EMBL/GenBank/DDBJ databases">
        <title>Draft genome of Bugula neritina, a colonial animal packing powerful symbionts and potential medicines.</title>
        <authorList>
            <person name="Rayko M."/>
        </authorList>
    </citation>
    <scope>NUCLEOTIDE SEQUENCE [LARGE SCALE GENOMIC DNA]</scope>
    <source>
        <strain evidence="6">Kwan_BN1</strain>
    </source>
</reference>
<dbReference type="EMBL" id="VXIV02001632">
    <property type="protein sequence ID" value="KAF6031240.1"/>
    <property type="molecule type" value="Genomic_DNA"/>
</dbReference>
<sequence>MHDYKNKYLQIITHLGVFTLGDKVYKLVCFIKEGQKALLADYITLFINNQWVDSKSGKTFENFNPATEEKICDIAEADAEDVNEAVKSAAAAFKRNSKWRTMDASARGKILIRVGEIMMEQKHIISSLETLDAGKPYADSLGDVEHAADVFKYYAGLADKSLGKTLSPDGQYFAYTRQEPIGVCGGIIPWNYPISLFAWKVAPALASGNVCVIKPSELTPLTALHMAAIFSEAELPAGVLNVLPGYGATAGATLASHPGVRKIAFTGSTATARKIIALTANNLAKLTMELGGKSPAVILPDCDLDQAALYCHSAIMTNCGQNCCGISRNYVHADVYDEYVAKAVACAQNRVVGDPWKEDSESGSVISEVQMNKILGYIESGKREGAKLECGGERIGSKGWFLQPTVFSNVTDEMTIAKEEIFGPVQSILKFTDIEDVLDRCNDNEYGLAAACFTKDVDKAMYLSHNLKGGITWVNCADILTTQTPFGGFKGSGYGKELGEDAMKEYCEMKTVLMKMSNKNS</sequence>
<evidence type="ECO:0000259" key="5">
    <source>
        <dbReference type="Pfam" id="PF00171"/>
    </source>
</evidence>
<accession>A0A7J7JXW4</accession>
<feature type="active site" evidence="3">
    <location>
        <position position="289"/>
    </location>
</feature>
<gene>
    <name evidence="6" type="ORF">EB796_010476</name>
</gene>
<dbReference type="Pfam" id="PF00171">
    <property type="entry name" value="Aldedh"/>
    <property type="match status" value="1"/>
</dbReference>
<protein>
    <recommendedName>
        <fullName evidence="5">Aldehyde dehydrogenase domain-containing protein</fullName>
    </recommendedName>
</protein>
<dbReference type="Proteomes" id="UP000593567">
    <property type="component" value="Unassembled WGS sequence"/>
</dbReference>
<evidence type="ECO:0000256" key="2">
    <source>
        <dbReference type="ARBA" id="ARBA00023002"/>
    </source>
</evidence>
<dbReference type="InterPro" id="IPR016162">
    <property type="entry name" value="Ald_DH_N"/>
</dbReference>
<proteinExistence type="inferred from homology"/>
<organism evidence="6 7">
    <name type="scientific">Bugula neritina</name>
    <name type="common">Brown bryozoan</name>
    <name type="synonym">Sertularia neritina</name>
    <dbReference type="NCBI Taxonomy" id="10212"/>
    <lineage>
        <taxon>Eukaryota</taxon>
        <taxon>Metazoa</taxon>
        <taxon>Spiralia</taxon>
        <taxon>Lophotrochozoa</taxon>
        <taxon>Bryozoa</taxon>
        <taxon>Gymnolaemata</taxon>
        <taxon>Cheilostomatida</taxon>
        <taxon>Flustrina</taxon>
        <taxon>Buguloidea</taxon>
        <taxon>Bugulidae</taxon>
        <taxon>Bugula</taxon>
    </lineage>
</organism>
<dbReference type="InterPro" id="IPR015590">
    <property type="entry name" value="Aldehyde_DH_dom"/>
</dbReference>
<dbReference type="SUPFAM" id="SSF53720">
    <property type="entry name" value="ALDH-like"/>
    <property type="match status" value="1"/>
</dbReference>
<feature type="domain" description="Aldehyde dehydrogenase" evidence="5">
    <location>
        <begin position="51"/>
        <end position="512"/>
    </location>
</feature>
<evidence type="ECO:0000256" key="3">
    <source>
        <dbReference type="PROSITE-ProRule" id="PRU10007"/>
    </source>
</evidence>
<dbReference type="FunFam" id="3.40.605.10:FF:000050">
    <property type="entry name" value="Aldehyde dehydrogenase, mitochondrial"/>
    <property type="match status" value="1"/>
</dbReference>
<dbReference type="FunFam" id="3.40.309.10:FF:000001">
    <property type="entry name" value="Mitochondrial aldehyde dehydrogenase 2"/>
    <property type="match status" value="1"/>
</dbReference>
<keyword evidence="7" id="KW-1185">Reference proteome</keyword>
<evidence type="ECO:0000256" key="1">
    <source>
        <dbReference type="ARBA" id="ARBA00009986"/>
    </source>
</evidence>
<dbReference type="Gene3D" id="3.40.605.10">
    <property type="entry name" value="Aldehyde Dehydrogenase, Chain A, domain 1"/>
    <property type="match status" value="1"/>
</dbReference>